<evidence type="ECO:0000259" key="11">
    <source>
        <dbReference type="Pfam" id="PF01433"/>
    </source>
</evidence>
<protein>
    <recommendedName>
        <fullName evidence="10">Aminopeptidase</fullName>
        <ecNumber evidence="10">3.4.11.-</ecNumber>
    </recommendedName>
</protein>
<organism evidence="14">
    <name type="scientific">Panstrongylus megistus</name>
    <dbReference type="NCBI Taxonomy" id="65343"/>
    <lineage>
        <taxon>Eukaryota</taxon>
        <taxon>Metazoa</taxon>
        <taxon>Ecdysozoa</taxon>
        <taxon>Arthropoda</taxon>
        <taxon>Hexapoda</taxon>
        <taxon>Insecta</taxon>
        <taxon>Pterygota</taxon>
        <taxon>Neoptera</taxon>
        <taxon>Paraneoptera</taxon>
        <taxon>Hemiptera</taxon>
        <taxon>Heteroptera</taxon>
        <taxon>Panheteroptera</taxon>
        <taxon>Cimicomorpha</taxon>
        <taxon>Reduviidae</taxon>
        <taxon>Triatominae</taxon>
        <taxon>Panstrongylus</taxon>
    </lineage>
</organism>
<dbReference type="InterPro" id="IPR014782">
    <property type="entry name" value="Peptidase_M1_dom"/>
</dbReference>
<dbReference type="SUPFAM" id="SSF63737">
    <property type="entry name" value="Leukotriene A4 hydrolase N-terminal domain"/>
    <property type="match status" value="1"/>
</dbReference>
<feature type="domain" description="Aminopeptidase N-like N-terminal" evidence="13">
    <location>
        <begin position="8"/>
        <end position="200"/>
    </location>
</feature>
<evidence type="ECO:0000256" key="4">
    <source>
        <dbReference type="ARBA" id="ARBA00022670"/>
    </source>
</evidence>
<keyword evidence="6 10" id="KW-0378">Hydrolase</keyword>
<dbReference type="GO" id="GO:0005886">
    <property type="term" value="C:plasma membrane"/>
    <property type="evidence" value="ECO:0007669"/>
    <property type="project" value="UniProtKB-SubCell"/>
</dbReference>
<evidence type="ECO:0000256" key="5">
    <source>
        <dbReference type="ARBA" id="ARBA00022723"/>
    </source>
</evidence>
<feature type="non-terminal residue" evidence="14">
    <location>
        <position position="1"/>
    </location>
</feature>
<dbReference type="InterPro" id="IPR042097">
    <property type="entry name" value="Aminopeptidase_N-like_N_sf"/>
</dbReference>
<dbReference type="PANTHER" id="PTHR11533:SF294">
    <property type="entry name" value="THYROTROPIN-RELEASING HORMONE-DEGRADING ECTOENZYME"/>
    <property type="match status" value="1"/>
</dbReference>
<dbReference type="GO" id="GO:0005737">
    <property type="term" value="C:cytoplasm"/>
    <property type="evidence" value="ECO:0007669"/>
    <property type="project" value="TreeGrafter"/>
</dbReference>
<keyword evidence="8 10" id="KW-0482">Metalloprotease</keyword>
<evidence type="ECO:0000256" key="10">
    <source>
        <dbReference type="RuleBase" id="RU364040"/>
    </source>
</evidence>
<evidence type="ECO:0000256" key="7">
    <source>
        <dbReference type="ARBA" id="ARBA00022833"/>
    </source>
</evidence>
<evidence type="ECO:0000256" key="6">
    <source>
        <dbReference type="ARBA" id="ARBA00022801"/>
    </source>
</evidence>
<evidence type="ECO:0000256" key="2">
    <source>
        <dbReference type="ARBA" id="ARBA00010136"/>
    </source>
</evidence>
<accession>A0A069DZL9</accession>
<dbReference type="Gene3D" id="1.25.50.20">
    <property type="match status" value="1"/>
</dbReference>
<keyword evidence="3" id="KW-0472">Membrane</keyword>
<dbReference type="GO" id="GO:0043171">
    <property type="term" value="P:peptide catabolic process"/>
    <property type="evidence" value="ECO:0007669"/>
    <property type="project" value="TreeGrafter"/>
</dbReference>
<dbReference type="InterPro" id="IPR034016">
    <property type="entry name" value="M1_APN-typ"/>
</dbReference>
<dbReference type="PRINTS" id="PR00756">
    <property type="entry name" value="ALADIPTASE"/>
</dbReference>
<evidence type="ECO:0000256" key="9">
    <source>
        <dbReference type="ARBA" id="ARBA00023288"/>
    </source>
</evidence>
<keyword evidence="7 10" id="KW-0862">Zinc</keyword>
<dbReference type="SUPFAM" id="SSF55486">
    <property type="entry name" value="Metalloproteases ('zincins'), catalytic domain"/>
    <property type="match status" value="1"/>
</dbReference>
<dbReference type="GO" id="GO:0008270">
    <property type="term" value="F:zinc ion binding"/>
    <property type="evidence" value="ECO:0007669"/>
    <property type="project" value="UniProtKB-UniRule"/>
</dbReference>
<evidence type="ECO:0000256" key="3">
    <source>
        <dbReference type="ARBA" id="ARBA00022622"/>
    </source>
</evidence>
<dbReference type="InterPro" id="IPR050344">
    <property type="entry name" value="Peptidase_M1_aminopeptidases"/>
</dbReference>
<dbReference type="Gene3D" id="2.60.40.1910">
    <property type="match status" value="1"/>
</dbReference>
<dbReference type="GO" id="GO:0070006">
    <property type="term" value="F:metalloaminopeptidase activity"/>
    <property type="evidence" value="ECO:0007669"/>
    <property type="project" value="TreeGrafter"/>
</dbReference>
<dbReference type="Gene3D" id="2.60.40.1730">
    <property type="entry name" value="tricorn interacting facor f3 domain"/>
    <property type="match status" value="1"/>
</dbReference>
<evidence type="ECO:0000256" key="8">
    <source>
        <dbReference type="ARBA" id="ARBA00023049"/>
    </source>
</evidence>
<dbReference type="InterPro" id="IPR001930">
    <property type="entry name" value="Peptidase_M1"/>
</dbReference>
<dbReference type="EC" id="3.4.11.-" evidence="10"/>
<dbReference type="PANTHER" id="PTHR11533">
    <property type="entry name" value="PROTEASE M1 ZINC METALLOPROTEASE"/>
    <property type="match status" value="1"/>
</dbReference>
<keyword evidence="3" id="KW-0336">GPI-anchor</keyword>
<dbReference type="Pfam" id="PF17900">
    <property type="entry name" value="Peptidase_M1_N"/>
    <property type="match status" value="1"/>
</dbReference>
<keyword evidence="5 10" id="KW-0479">Metal-binding</keyword>
<dbReference type="GO" id="GO:0042277">
    <property type="term" value="F:peptide binding"/>
    <property type="evidence" value="ECO:0007669"/>
    <property type="project" value="TreeGrafter"/>
</dbReference>
<dbReference type="Pfam" id="PF11838">
    <property type="entry name" value="ERAP1_C"/>
    <property type="match status" value="1"/>
</dbReference>
<evidence type="ECO:0000256" key="1">
    <source>
        <dbReference type="ARBA" id="ARBA00004609"/>
    </source>
</evidence>
<dbReference type="EMBL" id="GBGD01000410">
    <property type="protein sequence ID" value="JAC88479.1"/>
    <property type="molecule type" value="mRNA"/>
</dbReference>
<dbReference type="GO" id="GO:0006508">
    <property type="term" value="P:proteolysis"/>
    <property type="evidence" value="ECO:0007669"/>
    <property type="project" value="UniProtKB-KW"/>
</dbReference>
<feature type="domain" description="ERAP1-like C-terminal" evidence="12">
    <location>
        <begin position="530"/>
        <end position="840"/>
    </location>
</feature>
<evidence type="ECO:0000313" key="14">
    <source>
        <dbReference type="EMBL" id="JAC88479.1"/>
    </source>
</evidence>
<feature type="domain" description="Peptidase M1 membrane alanine aminopeptidase" evidence="11">
    <location>
        <begin position="238"/>
        <end position="452"/>
    </location>
</feature>
<dbReference type="Gene3D" id="1.10.390.10">
    <property type="entry name" value="Neutral Protease Domain 2"/>
    <property type="match status" value="1"/>
</dbReference>
<sequence>RLSEDIIPKHYTLKLKPYLDVAPLDGQPFTVSGQVIIQYVVSKPTSMFTVHYEGISINYTSVYNNFNKSLTVKSDKFEKSLGLYSVEVEESFVPEFNYSVHLIFHNVINDEEKGFYRIKYTDKGSPKQRWMGISQLEPIYARRLFPCFDEPRFRTTIDISIHRLKNMSALANTNKKVSLADEENIAWIWDSFETTPAIPTHKISIIIADLTVSKVNINNITLSLWSRSDLFNSSLNIFDITTSLLKYYSSYITSVQPIMKLDLVAVPHFTNDISGAWGLILYSESLLFENNNVKEELIYGLEISKKLGEQWLGNIVSVDWWTDLWIKNGLTTYLGYLALDQVRPNSAVMSSFIIDVLQQSLDYESYPSSSDEILVSNDISEIWSSPYSTLKGGTLFYMIASLSPSTNSFKDAINNYLEKGAGKAVTSNRLWESFSINSERQGIDIIQFVKNWLKSGYPVVNCQYDKQTGEIVINQKPFYLQHPPTDNAVWDISVKYTTAQRQLTKELPARIWLKSGDTTIKFVTHLNDSWVLVNLPPQGFYRANYDTKNWKSLEKDLLNETVSLEDNVISLLLDDSYQLAKAGRLSYFVPFNFTIKAASRSSLLPFKTIDRHLKFLQPFFHGENNNQTLFKNFVWKLFLPHLQNTNASEGSDLSGSYAKNLSQAIAIKWLCQYDHPVCVTLANSTFQNWINSNNISIDSTLGDIFFCTAIRLGSKKNLEMLLNMSLTSGIKANERLQLLKSLTCTSNSSFILELLQKTVQLDKSLEEMKDFNDEVVATIWHSLHENMAITGEVLDFLLKHWNEIYKNYQSNNKIMDAIIKGATESLTEQNQLTDLASLKDHIMQENKMPLKSLELAVNKLIVKTAWRNTKYVQMVDILEQLLTDV</sequence>
<dbReference type="InterPro" id="IPR027268">
    <property type="entry name" value="Peptidase_M4/M1_CTD_sf"/>
</dbReference>
<comment type="similarity">
    <text evidence="2 10">Belongs to the peptidase M1 family.</text>
</comment>
<dbReference type="CDD" id="cd09601">
    <property type="entry name" value="M1_APN-Q_like"/>
    <property type="match status" value="1"/>
</dbReference>
<dbReference type="InterPro" id="IPR045357">
    <property type="entry name" value="Aminopeptidase_N-like_N"/>
</dbReference>
<keyword evidence="3" id="KW-0325">Glycoprotein</keyword>
<proteinExistence type="evidence at transcript level"/>
<evidence type="ECO:0000259" key="13">
    <source>
        <dbReference type="Pfam" id="PF17900"/>
    </source>
</evidence>
<dbReference type="AlphaFoldDB" id="A0A069DZL9"/>
<keyword evidence="9" id="KW-0449">Lipoprotein</keyword>
<dbReference type="GO" id="GO:0005615">
    <property type="term" value="C:extracellular space"/>
    <property type="evidence" value="ECO:0007669"/>
    <property type="project" value="TreeGrafter"/>
</dbReference>
<keyword evidence="10 14" id="KW-0031">Aminopeptidase</keyword>
<reference evidence="14" key="1">
    <citation type="journal article" date="2015" name="J. Med. Entomol.">
        <title>A Deep Insight Into the Sialotranscriptome of the Chagas Disease Vector, Panstrongylus megistus (Hemiptera: Heteroptera).</title>
        <authorList>
            <person name="Ribeiro J.M."/>
            <person name="Schwarz A."/>
            <person name="Francischetti I.M."/>
        </authorList>
    </citation>
    <scope>NUCLEOTIDE SEQUENCE</scope>
    <source>
        <tissue evidence="14">Salivary glands</tissue>
    </source>
</reference>
<dbReference type="InterPro" id="IPR024571">
    <property type="entry name" value="ERAP1-like_C_dom"/>
</dbReference>
<comment type="subcellular location">
    <subcellularLocation>
        <location evidence="1">Cell membrane</location>
        <topology evidence="1">Lipid-anchor</topology>
        <topology evidence="1">GPI-anchor</topology>
    </subcellularLocation>
</comment>
<dbReference type="GO" id="GO:0098552">
    <property type="term" value="C:side of membrane"/>
    <property type="evidence" value="ECO:0007669"/>
    <property type="project" value="UniProtKB-KW"/>
</dbReference>
<keyword evidence="4 10" id="KW-0645">Protease</keyword>
<name>A0A069DZL9_9HEMI</name>
<comment type="cofactor">
    <cofactor evidence="10">
        <name>Zn(2+)</name>
        <dbReference type="ChEBI" id="CHEBI:29105"/>
    </cofactor>
    <text evidence="10">Binds 1 zinc ion per subunit.</text>
</comment>
<evidence type="ECO:0000259" key="12">
    <source>
        <dbReference type="Pfam" id="PF11838"/>
    </source>
</evidence>
<dbReference type="Pfam" id="PF01433">
    <property type="entry name" value="Peptidase_M1"/>
    <property type="match status" value="1"/>
</dbReference>